<feature type="region of interest" description="Disordered" evidence="1">
    <location>
        <begin position="63"/>
        <end position="87"/>
    </location>
</feature>
<protein>
    <recommendedName>
        <fullName evidence="3">CACTA en-spm transposon protein</fullName>
    </recommendedName>
</protein>
<accession>A0A9I9E7J2</accession>
<dbReference type="AlphaFoldDB" id="A0A9I9E7J2"/>
<proteinExistence type="predicted"/>
<dbReference type="Gramene" id="MELO3C029870.2.1">
    <property type="protein sequence ID" value="MELO3C029870.2.1"/>
    <property type="gene ID" value="MELO3C029870.2"/>
</dbReference>
<evidence type="ECO:0000313" key="2">
    <source>
        <dbReference type="EnsemblPlants" id="MELO3C029870.2.1"/>
    </source>
</evidence>
<name>A0A9I9E7J2_CUCME</name>
<reference evidence="2" key="1">
    <citation type="submission" date="2023-03" db="UniProtKB">
        <authorList>
            <consortium name="EnsemblPlants"/>
        </authorList>
    </citation>
    <scope>IDENTIFICATION</scope>
</reference>
<dbReference type="EnsemblPlants" id="MELO3C029870.2.1">
    <property type="protein sequence ID" value="MELO3C029870.2.1"/>
    <property type="gene ID" value="MELO3C029870.2"/>
</dbReference>
<evidence type="ECO:0008006" key="3">
    <source>
        <dbReference type="Google" id="ProtNLM"/>
    </source>
</evidence>
<evidence type="ECO:0000256" key="1">
    <source>
        <dbReference type="SAM" id="MobiDB-lite"/>
    </source>
</evidence>
<organism evidence="2">
    <name type="scientific">Cucumis melo</name>
    <name type="common">Muskmelon</name>
    <dbReference type="NCBI Taxonomy" id="3656"/>
    <lineage>
        <taxon>Eukaryota</taxon>
        <taxon>Viridiplantae</taxon>
        <taxon>Streptophyta</taxon>
        <taxon>Embryophyta</taxon>
        <taxon>Tracheophyta</taxon>
        <taxon>Spermatophyta</taxon>
        <taxon>Magnoliopsida</taxon>
        <taxon>eudicotyledons</taxon>
        <taxon>Gunneridae</taxon>
        <taxon>Pentapetalae</taxon>
        <taxon>rosids</taxon>
        <taxon>fabids</taxon>
        <taxon>Cucurbitales</taxon>
        <taxon>Cucurbitaceae</taxon>
        <taxon>Benincaseae</taxon>
        <taxon>Cucumis</taxon>
    </lineage>
</organism>
<sequence>METNLHQTRSREANLSTYCSILQHHRTFVLDFTNHALNRFVEDQMLTSLKEYKGDLHMNFKKCGDPKQAHAKPRRQSGYSKGLGWGPNPSQGRVVAVRQVHILEKCMLER</sequence>